<sequence>MLNTDTIVRPIYYRIIERRGKIWAFKEGEPFVNFFNAPDLDMEDLFALFDTSMEKIAAELRRINGAKNGYYIANILDKKYYYCGVEWESVKLKLRELGIGKLDPI</sequence>
<accession>A0A8J7K4C1</accession>
<dbReference type="Proteomes" id="UP000620559">
    <property type="component" value="Unassembled WGS sequence"/>
</dbReference>
<keyword evidence="2" id="KW-1185">Reference proteome</keyword>
<evidence type="ECO:0000313" key="1">
    <source>
        <dbReference type="EMBL" id="MBE9216871.1"/>
    </source>
</evidence>
<name>A0A8J7K4C1_9CYAN</name>
<dbReference type="EMBL" id="JADEWL010000216">
    <property type="protein sequence ID" value="MBE9216871.1"/>
    <property type="molecule type" value="Genomic_DNA"/>
</dbReference>
<dbReference type="AlphaFoldDB" id="A0A8J7K4C1"/>
<dbReference type="RefSeq" id="WP_193925709.1">
    <property type="nucleotide sequence ID" value="NZ_JADEWL010000216.1"/>
</dbReference>
<proteinExistence type="predicted"/>
<reference evidence="1" key="1">
    <citation type="submission" date="2020-10" db="EMBL/GenBank/DDBJ databases">
        <authorList>
            <person name="Castelo-Branco R."/>
            <person name="Eusebio N."/>
            <person name="Adriana R."/>
            <person name="Vieira A."/>
            <person name="Brugerolle De Fraissinette N."/>
            <person name="Rezende De Castro R."/>
            <person name="Schneider M.P."/>
            <person name="Vasconcelos V."/>
            <person name="Leao P.N."/>
        </authorList>
    </citation>
    <scope>NUCLEOTIDE SEQUENCE</scope>
    <source>
        <strain evidence="1">LEGE 06105</strain>
    </source>
</reference>
<organism evidence="1 2">
    <name type="scientific">Plectonema cf. radiosum LEGE 06105</name>
    <dbReference type="NCBI Taxonomy" id="945769"/>
    <lineage>
        <taxon>Bacteria</taxon>
        <taxon>Bacillati</taxon>
        <taxon>Cyanobacteriota</taxon>
        <taxon>Cyanophyceae</taxon>
        <taxon>Oscillatoriophycideae</taxon>
        <taxon>Oscillatoriales</taxon>
        <taxon>Microcoleaceae</taxon>
        <taxon>Plectonema</taxon>
    </lineage>
</organism>
<evidence type="ECO:0000313" key="2">
    <source>
        <dbReference type="Proteomes" id="UP000620559"/>
    </source>
</evidence>
<gene>
    <name evidence="1" type="ORF">IQ247_30195</name>
</gene>
<protein>
    <submittedName>
        <fullName evidence="1">Uncharacterized protein</fullName>
    </submittedName>
</protein>
<comment type="caution">
    <text evidence="1">The sequence shown here is derived from an EMBL/GenBank/DDBJ whole genome shotgun (WGS) entry which is preliminary data.</text>
</comment>